<name>A0A7R9EWL0_9NEOP</name>
<gene>
    <name evidence="1" type="ORF">TBIB3V08_LOCUS4901</name>
</gene>
<sequence length="226" mass="24498">MVSAPCYESMGAGFYSRLNPGLPTHYTAWHSLVKVVVAAAQPVYLYIPPLPLAFHMPDCTGWLCACVISVTAHMKSRHGYKPAVLRGLTTCLRGYIPTQRLSKARVEIMLSLVPFLLMSLPTISLAQTNCNLTDTATQDSTPTGFTINWAALPEGCGDAWVGLCVKGEAEGTFVDRCQVIKDGTTRYSATGLTECSSYRYVVEVANTDHVMQTIEGQASTRPNGKA</sequence>
<protein>
    <submittedName>
        <fullName evidence="1">Uncharacterized protein</fullName>
    </submittedName>
</protein>
<dbReference type="EMBL" id="OD565733">
    <property type="protein sequence ID" value="CAD7442472.1"/>
    <property type="molecule type" value="Genomic_DNA"/>
</dbReference>
<evidence type="ECO:0000313" key="1">
    <source>
        <dbReference type="EMBL" id="CAD7442472.1"/>
    </source>
</evidence>
<dbReference type="AlphaFoldDB" id="A0A7R9EWL0"/>
<accession>A0A7R9EWL0</accession>
<reference evidence="1" key="1">
    <citation type="submission" date="2020-11" db="EMBL/GenBank/DDBJ databases">
        <authorList>
            <person name="Tran Van P."/>
        </authorList>
    </citation>
    <scope>NUCLEOTIDE SEQUENCE</scope>
</reference>
<proteinExistence type="predicted"/>
<organism evidence="1">
    <name type="scientific">Timema bartmani</name>
    <dbReference type="NCBI Taxonomy" id="61472"/>
    <lineage>
        <taxon>Eukaryota</taxon>
        <taxon>Metazoa</taxon>
        <taxon>Ecdysozoa</taxon>
        <taxon>Arthropoda</taxon>
        <taxon>Hexapoda</taxon>
        <taxon>Insecta</taxon>
        <taxon>Pterygota</taxon>
        <taxon>Neoptera</taxon>
        <taxon>Polyneoptera</taxon>
        <taxon>Phasmatodea</taxon>
        <taxon>Timematodea</taxon>
        <taxon>Timematoidea</taxon>
        <taxon>Timematidae</taxon>
        <taxon>Timema</taxon>
    </lineage>
</organism>